<dbReference type="Proteomes" id="UP000004277">
    <property type="component" value="Unassembled WGS sequence"/>
</dbReference>
<organism evidence="1 2">
    <name type="scientific">Imbroritus primus</name>
    <dbReference type="NCBI Taxonomy" id="3058603"/>
    <lineage>
        <taxon>Bacteria</taxon>
        <taxon>Pseudomonadati</taxon>
        <taxon>Pseudomonadota</taxon>
        <taxon>Betaproteobacteria</taxon>
        <taxon>Burkholderiales</taxon>
        <taxon>Burkholderiaceae</taxon>
        <taxon>Imbroritus</taxon>
    </lineage>
</organism>
<protein>
    <submittedName>
        <fullName evidence="1">General secretion pathway protein GspK</fullName>
    </submittedName>
</protein>
<keyword evidence="2" id="KW-1185">Reference proteome</keyword>
<accession>A0ACD3SNC6</accession>
<proteinExistence type="predicted"/>
<reference evidence="1" key="1">
    <citation type="submission" date="2019-05" db="EMBL/GenBank/DDBJ databases">
        <title>Revised genome assembly of Burkholderiaceae (previously Ralstonia) sp. PBA.</title>
        <authorList>
            <person name="Gan H.M."/>
        </authorList>
    </citation>
    <scope>NUCLEOTIDE SEQUENCE</scope>
    <source>
        <strain evidence="1">PBA</strain>
    </source>
</reference>
<evidence type="ECO:0000313" key="2">
    <source>
        <dbReference type="Proteomes" id="UP000004277"/>
    </source>
</evidence>
<evidence type="ECO:0000313" key="1">
    <source>
        <dbReference type="EMBL" id="TMS57796.1"/>
    </source>
</evidence>
<sequence length="350" mass="38030">MPRPARPRLFHPRCSHAAQRGAAIVTALLVVTLAVVLVSGLLWRQQVQIRSIENQRLRAQADWIFTAALDYARLVLRDDLRRTAVDHLGEVWAVPIAETRLSDFLGASLRTDTAGETSFLAGRIVDAEARFNLTNLVNLITVNGVTRSAGPNPDAVAAYRRLLTLLNLNPDLAEVTAQHLQTTLGASPAGPGHTPAAAPAPRAHPLRDLDDLLAIPGYDPASVARLAPFAIVLPQRSTHNANTTSAEVMSALLDGLTLPAARTLVAQRARAHYNSLADLQNQLRAAAPELPARSLAAFDVRSSHFLVYGQVRHERAERVREALVYRHAANVPEVTRVLWIRPVPSLPANP</sequence>
<comment type="caution">
    <text evidence="1">The sequence shown here is derived from an EMBL/GenBank/DDBJ whole genome shotgun (WGS) entry which is preliminary data.</text>
</comment>
<name>A0ACD3SNC6_9BURK</name>
<dbReference type="EMBL" id="AKCV02000017">
    <property type="protein sequence ID" value="TMS57796.1"/>
    <property type="molecule type" value="Genomic_DNA"/>
</dbReference>
<gene>
    <name evidence="1" type="ORF">MW7_009955</name>
</gene>